<dbReference type="SMART" id="SM00554">
    <property type="entry name" value="FAS1"/>
    <property type="match status" value="1"/>
</dbReference>
<evidence type="ECO:0000256" key="3">
    <source>
        <dbReference type="ARBA" id="ARBA00022692"/>
    </source>
</evidence>
<dbReference type="SUPFAM" id="SSF57184">
    <property type="entry name" value="Growth factor receptor domain"/>
    <property type="match status" value="1"/>
</dbReference>
<dbReference type="SMART" id="SM00181">
    <property type="entry name" value="EGF"/>
    <property type="match status" value="2"/>
</dbReference>
<evidence type="ECO:0000313" key="17">
    <source>
        <dbReference type="Proteomes" id="UP001497482"/>
    </source>
</evidence>
<dbReference type="PANTHER" id="PTHR24038">
    <property type="entry name" value="STABILIN"/>
    <property type="match status" value="1"/>
</dbReference>
<gene>
    <name evidence="16" type="ORF">KC01_LOCUS40276</name>
</gene>
<dbReference type="Pfam" id="PF02469">
    <property type="entry name" value="Fasciclin"/>
    <property type="match status" value="1"/>
</dbReference>
<keyword evidence="3 12" id="KW-0812">Transmembrane</keyword>
<evidence type="ECO:0008006" key="18">
    <source>
        <dbReference type="Google" id="ProtNLM"/>
    </source>
</evidence>
<dbReference type="PROSITE" id="PS50213">
    <property type="entry name" value="FAS1"/>
    <property type="match status" value="1"/>
</dbReference>
<evidence type="ECO:0000256" key="5">
    <source>
        <dbReference type="ARBA" id="ARBA00023136"/>
    </source>
</evidence>
<keyword evidence="5 12" id="KW-0472">Membrane</keyword>
<proteinExistence type="predicted"/>
<evidence type="ECO:0000256" key="7">
    <source>
        <dbReference type="ARBA" id="ARBA00023180"/>
    </source>
</evidence>
<reference evidence="16 17" key="1">
    <citation type="submission" date="2024-04" db="EMBL/GenBank/DDBJ databases">
        <authorList>
            <person name="Waldvogel A.-M."/>
            <person name="Schoenle A."/>
        </authorList>
    </citation>
    <scope>NUCLEOTIDE SEQUENCE [LARGE SCALE GENOMIC DNA]</scope>
</reference>
<name>A0AAV2MLD6_KNICA</name>
<dbReference type="SMART" id="SM00445">
    <property type="entry name" value="LINK"/>
    <property type="match status" value="1"/>
</dbReference>
<dbReference type="InterPro" id="IPR000782">
    <property type="entry name" value="FAS1_domain"/>
</dbReference>
<dbReference type="Gene3D" id="2.10.25.10">
    <property type="entry name" value="Laminin"/>
    <property type="match status" value="2"/>
</dbReference>
<dbReference type="GO" id="GO:0016020">
    <property type="term" value="C:membrane"/>
    <property type="evidence" value="ECO:0007669"/>
    <property type="project" value="UniProtKB-SubCell"/>
</dbReference>
<evidence type="ECO:0000256" key="12">
    <source>
        <dbReference type="SAM" id="Phobius"/>
    </source>
</evidence>
<dbReference type="Pfam" id="PF12947">
    <property type="entry name" value="EGF_3"/>
    <property type="match status" value="2"/>
</dbReference>
<sequence length="481" mass="52512">METGALSQTAPDLCAEYNGGCHVHADCNQTGLLVNCTCHSGYQGDGFSCQPINRCTEEPNGGCSDFASCSFTGPNERNCDCLPGYVGNGVQCLEEVEPPVDRCLENNGDCDPVAQCKDLHYHTKTGGVFHLRSPQGKYQMNFSQAKKACEDEGGALASFKQMGDAQQLGMHLCAAGWIEGAKVGYPIRFPSAKCGDNHVGVVLYRDPVDQSSRYDAYCYRLTDVSCSCPGDFVGNGDFCNGVLADVLATNSNFSIFYRFLLDYSSSSQNGKNLVEFLSQRNTDVTLFVPHNDGFTFNKTLTGRDLEYHISTNHSRRSFSELKHHDVIVSKIGFNLTVTHGNDQNTKLVNRRLLLDWDIPAVNGLIHVIEGPLTAPPPSVSHSSRRSHHSSSSAAAILVSVFVACVVGTVGYYVFKHKTNAFRFHYFRNEDEDGASNRVRPALVSIPNPLYDGSTALSPPAPESSQEEEPPAKPPQILDLDQ</sequence>
<organism evidence="16 17">
    <name type="scientific">Knipowitschia caucasica</name>
    <name type="common">Caucasian dwarf goby</name>
    <name type="synonym">Pomatoschistus caucasicus</name>
    <dbReference type="NCBI Taxonomy" id="637954"/>
    <lineage>
        <taxon>Eukaryota</taxon>
        <taxon>Metazoa</taxon>
        <taxon>Chordata</taxon>
        <taxon>Craniata</taxon>
        <taxon>Vertebrata</taxon>
        <taxon>Euteleostomi</taxon>
        <taxon>Actinopterygii</taxon>
        <taxon>Neopterygii</taxon>
        <taxon>Teleostei</taxon>
        <taxon>Neoteleostei</taxon>
        <taxon>Acanthomorphata</taxon>
        <taxon>Gobiaria</taxon>
        <taxon>Gobiiformes</taxon>
        <taxon>Gobioidei</taxon>
        <taxon>Gobiidae</taxon>
        <taxon>Gobiinae</taxon>
        <taxon>Knipowitschia</taxon>
    </lineage>
</organism>
<evidence type="ECO:0000259" key="15">
    <source>
        <dbReference type="PROSITE" id="PS50963"/>
    </source>
</evidence>
<keyword evidence="2 9" id="KW-0245">EGF-like domain</keyword>
<dbReference type="GO" id="GO:0005540">
    <property type="term" value="F:hyaluronic acid binding"/>
    <property type="evidence" value="ECO:0007669"/>
    <property type="project" value="InterPro"/>
</dbReference>
<feature type="domain" description="EGF-like" evidence="13">
    <location>
        <begin position="51"/>
        <end position="93"/>
    </location>
</feature>
<dbReference type="Gene3D" id="3.10.100.10">
    <property type="entry name" value="Mannose-Binding Protein A, subunit A"/>
    <property type="match status" value="1"/>
</dbReference>
<evidence type="ECO:0000259" key="13">
    <source>
        <dbReference type="PROSITE" id="PS50026"/>
    </source>
</evidence>
<dbReference type="Gene3D" id="2.30.180.10">
    <property type="entry name" value="FAS1 domain"/>
    <property type="match status" value="1"/>
</dbReference>
<feature type="disulfide bond" evidence="10">
    <location>
        <begin position="173"/>
        <end position="194"/>
    </location>
</feature>
<evidence type="ECO:0000313" key="16">
    <source>
        <dbReference type="EMBL" id="CAL1614208.1"/>
    </source>
</evidence>
<accession>A0AAV2MLD6</accession>
<dbReference type="Proteomes" id="UP001497482">
    <property type="component" value="Chromosome 8"/>
</dbReference>
<dbReference type="InterPro" id="IPR000538">
    <property type="entry name" value="Link_dom"/>
</dbReference>
<keyword evidence="17" id="KW-1185">Reference proteome</keyword>
<dbReference type="InterPro" id="IPR009030">
    <property type="entry name" value="Growth_fac_rcpt_cys_sf"/>
</dbReference>
<keyword evidence="7" id="KW-0325">Glycoprotein</keyword>
<dbReference type="PRINTS" id="PR01265">
    <property type="entry name" value="LINKMODULE"/>
</dbReference>
<feature type="disulfide bond" evidence="10">
    <location>
        <begin position="149"/>
        <end position="218"/>
    </location>
</feature>
<dbReference type="GO" id="GO:0007155">
    <property type="term" value="P:cell adhesion"/>
    <property type="evidence" value="ECO:0007669"/>
    <property type="project" value="InterPro"/>
</dbReference>
<feature type="region of interest" description="Disordered" evidence="11">
    <location>
        <begin position="445"/>
        <end position="481"/>
    </location>
</feature>
<feature type="domain" description="EGF-like" evidence="13">
    <location>
        <begin position="10"/>
        <end position="48"/>
    </location>
</feature>
<evidence type="ECO:0000256" key="6">
    <source>
        <dbReference type="ARBA" id="ARBA00023157"/>
    </source>
</evidence>
<feature type="domain" description="Link" evidence="15">
    <location>
        <begin position="127"/>
        <end position="220"/>
    </location>
</feature>
<dbReference type="SUPFAM" id="SSF56436">
    <property type="entry name" value="C-type lectin-like"/>
    <property type="match status" value="1"/>
</dbReference>
<dbReference type="InterPro" id="IPR024731">
    <property type="entry name" value="NELL2-like_EGF"/>
</dbReference>
<evidence type="ECO:0000256" key="8">
    <source>
        <dbReference type="ARBA" id="ARBA00023292"/>
    </source>
</evidence>
<dbReference type="PANTHER" id="PTHR24038:SF8">
    <property type="entry name" value="STABILIN-1"/>
    <property type="match status" value="1"/>
</dbReference>
<evidence type="ECO:0000256" key="9">
    <source>
        <dbReference type="PROSITE-ProRule" id="PRU00076"/>
    </source>
</evidence>
<feature type="transmembrane region" description="Helical" evidence="12">
    <location>
        <begin position="393"/>
        <end position="414"/>
    </location>
</feature>
<dbReference type="PROSITE" id="PS50963">
    <property type="entry name" value="LINK_2"/>
    <property type="match status" value="1"/>
</dbReference>
<dbReference type="FunFam" id="2.10.25.10:FF:000040">
    <property type="entry name" value="Stabilin 2"/>
    <property type="match status" value="1"/>
</dbReference>
<dbReference type="EMBL" id="OZ035830">
    <property type="protein sequence ID" value="CAL1614208.1"/>
    <property type="molecule type" value="Genomic_DNA"/>
</dbReference>
<dbReference type="PROSITE" id="PS01241">
    <property type="entry name" value="LINK_1"/>
    <property type="match status" value="1"/>
</dbReference>
<dbReference type="InterPro" id="IPR036378">
    <property type="entry name" value="FAS1_dom_sf"/>
</dbReference>
<dbReference type="InterPro" id="IPR016187">
    <property type="entry name" value="CTDL_fold"/>
</dbReference>
<evidence type="ECO:0000256" key="4">
    <source>
        <dbReference type="ARBA" id="ARBA00022989"/>
    </source>
</evidence>
<feature type="domain" description="FAS1" evidence="14">
    <location>
        <begin position="240"/>
        <end position="372"/>
    </location>
</feature>
<dbReference type="FunFam" id="3.10.100.10:FF:000001">
    <property type="entry name" value="Hyaluronan proteoglycan link protein 1"/>
    <property type="match status" value="1"/>
</dbReference>
<dbReference type="PROSITE" id="PS50026">
    <property type="entry name" value="EGF_3"/>
    <property type="match status" value="2"/>
</dbReference>
<dbReference type="InterPro" id="IPR000742">
    <property type="entry name" value="EGF"/>
</dbReference>
<dbReference type="AlphaFoldDB" id="A0AAV2MLD6"/>
<comment type="caution">
    <text evidence="9">Lacks conserved residue(s) required for the propagation of feature annotation.</text>
</comment>
<dbReference type="Pfam" id="PF00193">
    <property type="entry name" value="Xlink"/>
    <property type="match status" value="1"/>
</dbReference>
<evidence type="ECO:0000259" key="14">
    <source>
        <dbReference type="PROSITE" id="PS50213"/>
    </source>
</evidence>
<evidence type="ECO:0000256" key="11">
    <source>
        <dbReference type="SAM" id="MobiDB-lite"/>
    </source>
</evidence>
<keyword evidence="8" id="KW-0424">Laminin EGF-like domain</keyword>
<dbReference type="InterPro" id="IPR016186">
    <property type="entry name" value="C-type_lectin-like/link_sf"/>
</dbReference>
<keyword evidence="6 10" id="KW-1015">Disulfide bond</keyword>
<evidence type="ECO:0000256" key="1">
    <source>
        <dbReference type="ARBA" id="ARBA00004167"/>
    </source>
</evidence>
<dbReference type="PROSITE" id="PS01186">
    <property type="entry name" value="EGF_2"/>
    <property type="match status" value="1"/>
</dbReference>
<keyword evidence="4 12" id="KW-1133">Transmembrane helix</keyword>
<comment type="subcellular location">
    <subcellularLocation>
        <location evidence="1">Membrane</location>
        <topology evidence="1">Single-pass membrane protein</topology>
    </subcellularLocation>
</comment>
<protein>
    <recommendedName>
        <fullName evidence="18">Stabilin-2</fullName>
    </recommendedName>
</protein>
<evidence type="ECO:0000256" key="10">
    <source>
        <dbReference type="PROSITE-ProRule" id="PRU00323"/>
    </source>
</evidence>
<dbReference type="SUPFAM" id="SSF82153">
    <property type="entry name" value="FAS1 domain"/>
    <property type="match status" value="1"/>
</dbReference>
<evidence type="ECO:0000256" key="2">
    <source>
        <dbReference type="ARBA" id="ARBA00022536"/>
    </source>
</evidence>